<dbReference type="Proteomes" id="UP000076532">
    <property type="component" value="Unassembled WGS sequence"/>
</dbReference>
<dbReference type="InterPro" id="IPR008929">
    <property type="entry name" value="Chondroitin_lyas"/>
</dbReference>
<proteinExistence type="predicted"/>
<sequence length="402" mass="43843">VLPPSQDPHDFLSFAPYHWPNCNWCSHGTTHLIMIAWTTCPYIARDGRVNPDVRLLNAPAAINFAAQSILYNAVAYALQKTSAYSSAAVAFIDAFFLEPATKMNPNMNFGQVVRGPPPKGSQGTFTGVLDLRGIVKIINGVAILKAAESPDWTPARDEEMATWMSAYAGWLQNSTLGKMSASRPNNHGTFYVSQLTSTRVLAGNVQGAADALQGYFSHQYLDQLAASGEQPFEAVRTRPFHYRCFNLEAMIVNAKIGDQLGLNLWAVKSRYGATIQTALDYTMKLNPKFEDVTEILPHVASVAAAYGDPTGKYAAFLKKTMGDYQNKAFWLYDQTSALSSSPAAQSAKANAVATPGVGVPDSVPFQCPAIFGTLDRIQIDDDVYVTCEELKPFYEIAVPQDA</sequence>
<evidence type="ECO:0000256" key="1">
    <source>
        <dbReference type="ARBA" id="ARBA00022729"/>
    </source>
</evidence>
<dbReference type="Pfam" id="PF05426">
    <property type="entry name" value="Alginate_lyase"/>
    <property type="match status" value="1"/>
</dbReference>
<keyword evidence="2 4" id="KW-0456">Lyase</keyword>
<dbReference type="OrthoDB" id="63533at2759"/>
<feature type="non-terminal residue" evidence="4">
    <location>
        <position position="1"/>
    </location>
</feature>
<dbReference type="Gene3D" id="1.50.10.100">
    <property type="entry name" value="Chondroitin AC/alginate lyase"/>
    <property type="match status" value="1"/>
</dbReference>
<accession>A0A166U0Z2</accession>
<dbReference type="STRING" id="436010.A0A166U0Z2"/>
<dbReference type="SUPFAM" id="SSF48230">
    <property type="entry name" value="Chondroitin AC/alginate lyase"/>
    <property type="match status" value="1"/>
</dbReference>
<dbReference type="InterPro" id="IPR008397">
    <property type="entry name" value="Alginate_lyase_dom"/>
</dbReference>
<protein>
    <submittedName>
        <fullName evidence="4">Chondroitin AC/alginate lyase</fullName>
    </submittedName>
</protein>
<keyword evidence="1" id="KW-0732">Signal</keyword>
<evidence type="ECO:0000313" key="4">
    <source>
        <dbReference type="EMBL" id="KZP31198.1"/>
    </source>
</evidence>
<gene>
    <name evidence="4" type="ORF">FIBSPDRAFT_974628</name>
</gene>
<dbReference type="GO" id="GO:0042597">
    <property type="term" value="C:periplasmic space"/>
    <property type="evidence" value="ECO:0007669"/>
    <property type="project" value="InterPro"/>
</dbReference>
<reference evidence="4 5" key="1">
    <citation type="journal article" date="2016" name="Mol. Biol. Evol.">
        <title>Comparative Genomics of Early-Diverging Mushroom-Forming Fungi Provides Insights into the Origins of Lignocellulose Decay Capabilities.</title>
        <authorList>
            <person name="Nagy L.G."/>
            <person name="Riley R."/>
            <person name="Tritt A."/>
            <person name="Adam C."/>
            <person name="Daum C."/>
            <person name="Floudas D."/>
            <person name="Sun H."/>
            <person name="Yadav J.S."/>
            <person name="Pangilinan J."/>
            <person name="Larsson K.H."/>
            <person name="Matsuura K."/>
            <person name="Barry K."/>
            <person name="Labutti K."/>
            <person name="Kuo R."/>
            <person name="Ohm R.A."/>
            <person name="Bhattacharya S.S."/>
            <person name="Shirouzu T."/>
            <person name="Yoshinaga Y."/>
            <person name="Martin F.M."/>
            <person name="Grigoriev I.V."/>
            <person name="Hibbett D.S."/>
        </authorList>
    </citation>
    <scope>NUCLEOTIDE SEQUENCE [LARGE SCALE GENOMIC DNA]</scope>
    <source>
        <strain evidence="4 5">CBS 109695</strain>
    </source>
</reference>
<evidence type="ECO:0000259" key="3">
    <source>
        <dbReference type="Pfam" id="PF05426"/>
    </source>
</evidence>
<dbReference type="EMBL" id="KV417490">
    <property type="protein sequence ID" value="KZP31198.1"/>
    <property type="molecule type" value="Genomic_DNA"/>
</dbReference>
<feature type="domain" description="Alginate lyase" evidence="3">
    <location>
        <begin position="3"/>
        <end position="284"/>
    </location>
</feature>
<dbReference type="AlphaFoldDB" id="A0A166U0Z2"/>
<evidence type="ECO:0000256" key="2">
    <source>
        <dbReference type="ARBA" id="ARBA00023239"/>
    </source>
</evidence>
<organism evidence="4 5">
    <name type="scientific">Athelia psychrophila</name>
    <dbReference type="NCBI Taxonomy" id="1759441"/>
    <lineage>
        <taxon>Eukaryota</taxon>
        <taxon>Fungi</taxon>
        <taxon>Dikarya</taxon>
        <taxon>Basidiomycota</taxon>
        <taxon>Agaricomycotina</taxon>
        <taxon>Agaricomycetes</taxon>
        <taxon>Agaricomycetidae</taxon>
        <taxon>Atheliales</taxon>
        <taxon>Atheliaceae</taxon>
        <taxon>Athelia</taxon>
    </lineage>
</organism>
<keyword evidence="5" id="KW-1185">Reference proteome</keyword>
<dbReference type="GO" id="GO:0016829">
    <property type="term" value="F:lyase activity"/>
    <property type="evidence" value="ECO:0007669"/>
    <property type="project" value="UniProtKB-KW"/>
</dbReference>
<evidence type="ECO:0000313" key="5">
    <source>
        <dbReference type="Proteomes" id="UP000076532"/>
    </source>
</evidence>
<name>A0A166U0Z2_9AGAM</name>